<evidence type="ECO:0008006" key="3">
    <source>
        <dbReference type="Google" id="ProtNLM"/>
    </source>
</evidence>
<name>E1RI81_METP4</name>
<dbReference type="Gene3D" id="6.10.250.2100">
    <property type="match status" value="1"/>
</dbReference>
<evidence type="ECO:0000313" key="2">
    <source>
        <dbReference type="Proteomes" id="UP000006565"/>
    </source>
</evidence>
<reference evidence="1 2" key="1">
    <citation type="journal article" date="2010" name="Stand. Genomic Sci.">
        <title>Complete genome sequence of Methanoplanus petrolearius type strain (SEBR 4847).</title>
        <authorList>
            <person name="Brambilla E."/>
            <person name="Djao O.D."/>
            <person name="Daligault H."/>
            <person name="Lapidus A."/>
            <person name="Lucas S."/>
            <person name="Hammon N."/>
            <person name="Nolan M."/>
            <person name="Tice H."/>
            <person name="Cheng J.F."/>
            <person name="Han C."/>
            <person name="Tapia R."/>
            <person name="Goodwin L."/>
            <person name="Pitluck S."/>
            <person name="Liolios K."/>
            <person name="Ivanova N."/>
            <person name="Mavromatis K."/>
            <person name="Mikhailova N."/>
            <person name="Pati A."/>
            <person name="Chen A."/>
            <person name="Palaniappan K."/>
            <person name="Land M."/>
            <person name="Hauser L."/>
            <person name="Chang Y.J."/>
            <person name="Jeffries C.D."/>
            <person name="Rohde M."/>
            <person name="Spring S."/>
            <person name="Sikorski J."/>
            <person name="Goker M."/>
            <person name="Woyke T."/>
            <person name="Bristow J."/>
            <person name="Eisen J.A."/>
            <person name="Markowitz V."/>
            <person name="Hugenholtz P."/>
            <person name="Kyrpides N.C."/>
            <person name="Klenk H.P."/>
        </authorList>
    </citation>
    <scope>NUCLEOTIDE SEQUENCE [LARGE SCALE GENOMIC DNA]</scope>
    <source>
        <strain evidence="2">DSM 11571 / OCM 486 / SEBR 4847</strain>
    </source>
</reference>
<dbReference type="HOGENOM" id="CLU_207037_0_0_2"/>
<sequence length="67" mass="7731">MFDIKRRYIMSEDNKPVGVILDISTFEKIESVIEDFGLAKCINEADDEEPLNRSDALKYYRGLKESA</sequence>
<evidence type="ECO:0000313" key="1">
    <source>
        <dbReference type="EMBL" id="ADN36546.1"/>
    </source>
</evidence>
<dbReference type="EMBL" id="CP002117">
    <property type="protein sequence ID" value="ADN36546.1"/>
    <property type="molecule type" value="Genomic_DNA"/>
</dbReference>
<gene>
    <name evidence="1" type="ordered locus">Mpet_1793</name>
</gene>
<dbReference type="Proteomes" id="UP000006565">
    <property type="component" value="Chromosome"/>
</dbReference>
<accession>E1RI81</accession>
<organism evidence="1 2">
    <name type="scientific">Methanolacinia petrolearia (strain DSM 11571 / OCM 486 / SEBR 4847)</name>
    <name type="common">Methanoplanus petrolearius</name>
    <dbReference type="NCBI Taxonomy" id="679926"/>
    <lineage>
        <taxon>Archaea</taxon>
        <taxon>Methanobacteriati</taxon>
        <taxon>Methanobacteriota</taxon>
        <taxon>Stenosarchaea group</taxon>
        <taxon>Methanomicrobia</taxon>
        <taxon>Methanomicrobiales</taxon>
        <taxon>Methanomicrobiaceae</taxon>
        <taxon>Methanolacinia</taxon>
    </lineage>
</organism>
<dbReference type="KEGG" id="mpi:Mpet_1793"/>
<dbReference type="InterPro" id="IPR049537">
    <property type="entry name" value="RelB-like"/>
</dbReference>
<dbReference type="OrthoDB" id="110975at2157"/>
<dbReference type="AlphaFoldDB" id="E1RI81"/>
<dbReference type="eggNOG" id="arCOG10629">
    <property type="taxonomic scope" value="Archaea"/>
</dbReference>
<proteinExistence type="predicted"/>
<dbReference type="Pfam" id="PF18506">
    <property type="entry name" value="RelB-like"/>
    <property type="match status" value="1"/>
</dbReference>
<dbReference type="STRING" id="679926.Mpet_1793"/>
<protein>
    <recommendedName>
        <fullName evidence="3">Prevent-host-death family protein</fullName>
    </recommendedName>
</protein>
<keyword evidence="2" id="KW-1185">Reference proteome</keyword>